<evidence type="ECO:0000256" key="3">
    <source>
        <dbReference type="ARBA" id="ARBA00014804"/>
    </source>
</evidence>
<evidence type="ECO:0000256" key="5">
    <source>
        <dbReference type="ARBA" id="ARBA00023242"/>
    </source>
</evidence>
<keyword evidence="5" id="KW-0539">Nucleus</keyword>
<keyword evidence="9" id="KW-1185">Reference proteome</keyword>
<dbReference type="InterPro" id="IPR036224">
    <property type="entry name" value="GINS_bundle-like_dom_sf"/>
</dbReference>
<dbReference type="Gene3D" id="1.20.58.1030">
    <property type="match status" value="1"/>
</dbReference>
<dbReference type="STRING" id="683960.A0A1E3P6P3"/>
<gene>
    <name evidence="8" type="ORF">WICANDRAFT_17625</name>
</gene>
<dbReference type="OrthoDB" id="338231at2759"/>
<dbReference type="GO" id="GO:0006261">
    <property type="term" value="P:DNA-templated DNA replication"/>
    <property type="evidence" value="ECO:0007669"/>
    <property type="project" value="InterPro"/>
</dbReference>
<dbReference type="CDD" id="cd21692">
    <property type="entry name" value="GINS_B_Sld5"/>
    <property type="match status" value="1"/>
</dbReference>
<dbReference type="GO" id="GO:0000727">
    <property type="term" value="P:double-strand break repair via break-induced replication"/>
    <property type="evidence" value="ECO:0007669"/>
    <property type="project" value="TreeGrafter"/>
</dbReference>
<dbReference type="Gene3D" id="3.40.5.60">
    <property type="match status" value="1"/>
</dbReference>
<evidence type="ECO:0000313" key="8">
    <source>
        <dbReference type="EMBL" id="ODQ61018.1"/>
    </source>
</evidence>
<evidence type="ECO:0000256" key="4">
    <source>
        <dbReference type="ARBA" id="ARBA00022705"/>
    </source>
</evidence>
<dbReference type="RefSeq" id="XP_019040225.1">
    <property type="nucleotide sequence ID" value="XM_019180754.2"/>
</dbReference>
<sequence length="226" mass="26563">IDFDDILRDFERDSRPNEASQTKLKEDDLQELTQSWISERMAPELLEYKDALIERMLSRIREQVEFIELNSIELQTQEKDIKLQLMIIESELDRVNFILRSYLRTRLSKIDKYTIFIRNDEEMVSRLSEQETAYMEKHFEALLQLYNSLFLSSLPQHLQALDDTSGGISMIEEPNLKRPAFVKVMRDIPEGIVIGEEEIELTVGNIYLIRYSAVQKYVHSGDVVLI</sequence>
<accession>A0A1E3P6P3</accession>
<keyword evidence="4" id="KW-0235">DNA replication</keyword>
<evidence type="ECO:0000256" key="2">
    <source>
        <dbReference type="ARBA" id="ARBA00008187"/>
    </source>
</evidence>
<organism evidence="8 9">
    <name type="scientific">Wickerhamomyces anomalus (strain ATCC 58044 / CBS 1984 / NCYC 433 / NRRL Y-366-8)</name>
    <name type="common">Yeast</name>
    <name type="synonym">Hansenula anomala</name>
    <dbReference type="NCBI Taxonomy" id="683960"/>
    <lineage>
        <taxon>Eukaryota</taxon>
        <taxon>Fungi</taxon>
        <taxon>Dikarya</taxon>
        <taxon>Ascomycota</taxon>
        <taxon>Saccharomycotina</taxon>
        <taxon>Saccharomycetes</taxon>
        <taxon>Phaffomycetales</taxon>
        <taxon>Wickerhamomycetaceae</taxon>
        <taxon>Wickerhamomyces</taxon>
    </lineage>
</organism>
<evidence type="ECO:0000313" key="9">
    <source>
        <dbReference type="Proteomes" id="UP000094112"/>
    </source>
</evidence>
<dbReference type="CDD" id="cd11711">
    <property type="entry name" value="GINS_A_Sld5"/>
    <property type="match status" value="1"/>
</dbReference>
<feature type="domain" description="DNA replication complex GINS protein SLD5 C-terminal" evidence="7">
    <location>
        <begin position="174"/>
        <end position="226"/>
    </location>
</feature>
<dbReference type="PIRSF" id="PIRSF007764">
    <property type="entry name" value="Sld5"/>
    <property type="match status" value="1"/>
</dbReference>
<dbReference type="AlphaFoldDB" id="A0A1E3P6P3"/>
<dbReference type="PANTHER" id="PTHR21206:SF0">
    <property type="entry name" value="DNA REPLICATION COMPLEX GINS PROTEIN SLD5"/>
    <property type="match status" value="1"/>
</dbReference>
<dbReference type="GO" id="GO:0000811">
    <property type="term" value="C:GINS complex"/>
    <property type="evidence" value="ECO:0007669"/>
    <property type="project" value="TreeGrafter"/>
</dbReference>
<dbReference type="InterPro" id="IPR021151">
    <property type="entry name" value="GINS_A"/>
</dbReference>
<reference evidence="8 9" key="1">
    <citation type="journal article" date="2016" name="Proc. Natl. Acad. Sci. U.S.A.">
        <title>Comparative genomics of biotechnologically important yeasts.</title>
        <authorList>
            <person name="Riley R."/>
            <person name="Haridas S."/>
            <person name="Wolfe K.H."/>
            <person name="Lopes M.R."/>
            <person name="Hittinger C.T."/>
            <person name="Goeker M."/>
            <person name="Salamov A.A."/>
            <person name="Wisecaver J.H."/>
            <person name="Long T.M."/>
            <person name="Calvey C.H."/>
            <person name="Aerts A.L."/>
            <person name="Barry K.W."/>
            <person name="Choi C."/>
            <person name="Clum A."/>
            <person name="Coughlan A.Y."/>
            <person name="Deshpande S."/>
            <person name="Douglass A.P."/>
            <person name="Hanson S.J."/>
            <person name="Klenk H.-P."/>
            <person name="LaButti K.M."/>
            <person name="Lapidus A."/>
            <person name="Lindquist E.A."/>
            <person name="Lipzen A.M."/>
            <person name="Meier-Kolthoff J.P."/>
            <person name="Ohm R.A."/>
            <person name="Otillar R.P."/>
            <person name="Pangilinan J.L."/>
            <person name="Peng Y."/>
            <person name="Rokas A."/>
            <person name="Rosa C.A."/>
            <person name="Scheuner C."/>
            <person name="Sibirny A.A."/>
            <person name="Slot J.C."/>
            <person name="Stielow J.B."/>
            <person name="Sun H."/>
            <person name="Kurtzman C.P."/>
            <person name="Blackwell M."/>
            <person name="Grigoriev I.V."/>
            <person name="Jeffries T.W."/>
        </authorList>
    </citation>
    <scope>NUCLEOTIDE SEQUENCE [LARGE SCALE GENOMIC DNA]</scope>
    <source>
        <strain evidence="9">ATCC 58044 / CBS 1984 / NCYC 433 / NRRL Y-366-8</strain>
    </source>
</reference>
<dbReference type="Pfam" id="PF16922">
    <property type="entry name" value="SLD5_C"/>
    <property type="match status" value="1"/>
</dbReference>
<dbReference type="InterPro" id="IPR031633">
    <property type="entry name" value="SLD5_C"/>
</dbReference>
<comment type="subcellular location">
    <subcellularLocation>
        <location evidence="1">Nucleus</location>
    </subcellularLocation>
</comment>
<feature type="domain" description="GINS subunit" evidence="6">
    <location>
        <begin position="74"/>
        <end position="149"/>
    </location>
</feature>
<dbReference type="InterPro" id="IPR008591">
    <property type="entry name" value="GINS_Sld5"/>
</dbReference>
<dbReference type="EMBL" id="KV454209">
    <property type="protein sequence ID" value="ODQ61018.1"/>
    <property type="molecule type" value="Genomic_DNA"/>
</dbReference>
<protein>
    <recommendedName>
        <fullName evidence="3">DNA replication complex GINS protein SLD5</fullName>
    </recommendedName>
</protein>
<dbReference type="Proteomes" id="UP000094112">
    <property type="component" value="Unassembled WGS sequence"/>
</dbReference>
<dbReference type="InterPro" id="IPR038749">
    <property type="entry name" value="Sld5_GINS_A"/>
</dbReference>
<comment type="similarity">
    <text evidence="2">Belongs to the GINS4/SLD5 family.</text>
</comment>
<dbReference type="GeneID" id="30198000"/>
<dbReference type="Pfam" id="PF05916">
    <property type="entry name" value="Sld5"/>
    <property type="match status" value="1"/>
</dbReference>
<evidence type="ECO:0000259" key="7">
    <source>
        <dbReference type="Pfam" id="PF16922"/>
    </source>
</evidence>
<dbReference type="SUPFAM" id="SSF160059">
    <property type="entry name" value="PriA/YqbF domain"/>
    <property type="match status" value="1"/>
</dbReference>
<name>A0A1E3P6P3_WICAA</name>
<evidence type="ECO:0000256" key="1">
    <source>
        <dbReference type="ARBA" id="ARBA00004123"/>
    </source>
</evidence>
<evidence type="ECO:0000259" key="6">
    <source>
        <dbReference type="Pfam" id="PF05916"/>
    </source>
</evidence>
<dbReference type="SUPFAM" id="SSF158573">
    <property type="entry name" value="GINS helical bundle-like"/>
    <property type="match status" value="1"/>
</dbReference>
<feature type="non-terminal residue" evidence="8">
    <location>
        <position position="1"/>
    </location>
</feature>
<feature type="non-terminal residue" evidence="8">
    <location>
        <position position="226"/>
    </location>
</feature>
<proteinExistence type="inferred from homology"/>
<dbReference type="PANTHER" id="PTHR21206">
    <property type="entry name" value="SLD5 PROTEIN"/>
    <property type="match status" value="1"/>
</dbReference>